<evidence type="ECO:0000256" key="1">
    <source>
        <dbReference type="SAM" id="SignalP"/>
    </source>
</evidence>
<feature type="chain" id="PRO_5043856072" description="Protein sleepless" evidence="1">
    <location>
        <begin position="22"/>
        <end position="124"/>
    </location>
</feature>
<proteinExistence type="predicted"/>
<evidence type="ECO:0000313" key="2">
    <source>
        <dbReference type="EMBL" id="KAK9884509.1"/>
    </source>
</evidence>
<dbReference type="AlphaFoldDB" id="A0AAW1UN47"/>
<reference evidence="2 3" key="1">
    <citation type="submission" date="2023-03" db="EMBL/GenBank/DDBJ databases">
        <title>Genome insight into feeding habits of ladybird beetles.</title>
        <authorList>
            <person name="Li H.-S."/>
            <person name="Huang Y.-H."/>
            <person name="Pang H."/>
        </authorList>
    </citation>
    <scope>NUCLEOTIDE SEQUENCE [LARGE SCALE GENOMIC DNA]</scope>
    <source>
        <strain evidence="2">SYSU_2023b</strain>
        <tissue evidence="2">Whole body</tissue>
    </source>
</reference>
<sequence length="124" mass="14401">MKKIFFFNLLLFLSFISIGYCLKCYKCYATSLSEYNDDCAFGRVMEKETCESRQGYVCTEYKYKFTVLNITTYATSRGCQKIVKGSMCEAERLEAKKFFLGIVKLGSCYICDKDLCNGVIRKRY</sequence>
<name>A0AAW1UN47_9CUCU</name>
<dbReference type="EMBL" id="JARQZJ010000093">
    <property type="protein sequence ID" value="KAK9884509.1"/>
    <property type="molecule type" value="Genomic_DNA"/>
</dbReference>
<organism evidence="2 3">
    <name type="scientific">Henosepilachna vigintioctopunctata</name>
    <dbReference type="NCBI Taxonomy" id="420089"/>
    <lineage>
        <taxon>Eukaryota</taxon>
        <taxon>Metazoa</taxon>
        <taxon>Ecdysozoa</taxon>
        <taxon>Arthropoda</taxon>
        <taxon>Hexapoda</taxon>
        <taxon>Insecta</taxon>
        <taxon>Pterygota</taxon>
        <taxon>Neoptera</taxon>
        <taxon>Endopterygota</taxon>
        <taxon>Coleoptera</taxon>
        <taxon>Polyphaga</taxon>
        <taxon>Cucujiformia</taxon>
        <taxon>Coccinelloidea</taxon>
        <taxon>Coccinellidae</taxon>
        <taxon>Epilachninae</taxon>
        <taxon>Epilachnini</taxon>
        <taxon>Henosepilachna</taxon>
    </lineage>
</organism>
<keyword evidence="3" id="KW-1185">Reference proteome</keyword>
<gene>
    <name evidence="2" type="ORF">WA026_007348</name>
</gene>
<dbReference type="Proteomes" id="UP001431783">
    <property type="component" value="Unassembled WGS sequence"/>
</dbReference>
<evidence type="ECO:0000313" key="3">
    <source>
        <dbReference type="Proteomes" id="UP001431783"/>
    </source>
</evidence>
<keyword evidence="1" id="KW-0732">Signal</keyword>
<accession>A0AAW1UN47</accession>
<evidence type="ECO:0008006" key="4">
    <source>
        <dbReference type="Google" id="ProtNLM"/>
    </source>
</evidence>
<protein>
    <recommendedName>
        <fullName evidence="4">Protein sleepless</fullName>
    </recommendedName>
</protein>
<feature type="signal peptide" evidence="1">
    <location>
        <begin position="1"/>
        <end position="21"/>
    </location>
</feature>
<comment type="caution">
    <text evidence="2">The sequence shown here is derived from an EMBL/GenBank/DDBJ whole genome shotgun (WGS) entry which is preliminary data.</text>
</comment>